<gene>
    <name evidence="1" type="ORF">P186_0519</name>
</gene>
<accession>G7VH68</accession>
<organism evidence="1 2">
    <name type="scientific">Pyrobaculum ferrireducens</name>
    <dbReference type="NCBI Taxonomy" id="1104324"/>
    <lineage>
        <taxon>Archaea</taxon>
        <taxon>Thermoproteota</taxon>
        <taxon>Thermoprotei</taxon>
        <taxon>Thermoproteales</taxon>
        <taxon>Thermoproteaceae</taxon>
        <taxon>Pyrobaculum</taxon>
    </lineage>
</organism>
<dbReference type="Proteomes" id="UP000005867">
    <property type="component" value="Chromosome"/>
</dbReference>
<dbReference type="HOGENOM" id="CLU_3075506_0_0_2"/>
<dbReference type="BioCyc" id="PSP1104324:GJSN-508-MONOMER"/>
<evidence type="ECO:0000313" key="1">
    <source>
        <dbReference type="EMBL" id="AET31971.1"/>
    </source>
</evidence>
<name>G7VH68_9CREN</name>
<sequence>MASHKEPASWRYRWKLRGLSSTSKKPGDREKLKKAYDICRWGPWLSPVRAPG</sequence>
<keyword evidence="2" id="KW-1185">Reference proteome</keyword>
<dbReference type="EMBL" id="CP003098">
    <property type="protein sequence ID" value="AET31971.1"/>
    <property type="molecule type" value="Genomic_DNA"/>
</dbReference>
<dbReference type="KEGG" id="pyr:P186_0519"/>
<proteinExistence type="predicted"/>
<evidence type="ECO:0000313" key="2">
    <source>
        <dbReference type="Proteomes" id="UP000005867"/>
    </source>
</evidence>
<dbReference type="AlphaFoldDB" id="G7VH68"/>
<reference evidence="1 2" key="1">
    <citation type="journal article" date="2012" name="J. Bacteriol.">
        <title>Complete genome sequence of strain 1860, a crenarchaeon of the genus pyrobaculum able to grow with various electron acceptors.</title>
        <authorList>
            <person name="Mardanov A.V."/>
            <person name="Gumerov V.M."/>
            <person name="Slobodkina G.B."/>
            <person name="Beletsky A.V."/>
            <person name="Bonch-Osmolovskaya E.A."/>
            <person name="Ravin N.V."/>
            <person name="Skryabin K.G."/>
        </authorList>
    </citation>
    <scope>NUCLEOTIDE SEQUENCE [LARGE SCALE GENOMIC DNA]</scope>
    <source>
        <strain evidence="1 2">1860</strain>
    </source>
</reference>
<protein>
    <submittedName>
        <fullName evidence="1">Uncharacterized protein</fullName>
    </submittedName>
</protein>